<dbReference type="GO" id="GO:0071555">
    <property type="term" value="P:cell wall organization"/>
    <property type="evidence" value="ECO:0007669"/>
    <property type="project" value="UniProtKB-KW"/>
</dbReference>
<evidence type="ECO:0000256" key="3">
    <source>
        <dbReference type="ARBA" id="ARBA00022512"/>
    </source>
</evidence>
<dbReference type="InterPro" id="IPR012334">
    <property type="entry name" value="Pectin_lyas_fold"/>
</dbReference>
<dbReference type="FunFam" id="2.160.20.10:FF:000004">
    <property type="entry name" value="Pectin lyase-like superfamily protein"/>
    <property type="match status" value="1"/>
</dbReference>
<evidence type="ECO:0000313" key="11">
    <source>
        <dbReference type="Proteomes" id="UP000189703"/>
    </source>
</evidence>
<dbReference type="SUPFAM" id="SSF51126">
    <property type="entry name" value="Pectin lyase-like"/>
    <property type="match status" value="1"/>
</dbReference>
<dbReference type="Gene3D" id="2.160.20.10">
    <property type="entry name" value="Single-stranded right-handed beta-helix, Pectin lyase-like"/>
    <property type="match status" value="1"/>
</dbReference>
<dbReference type="SMART" id="SM00710">
    <property type="entry name" value="PbH1"/>
    <property type="match status" value="3"/>
</dbReference>
<sequence length="380" mass="40281">MKVVFSLLCICFPLVASGNYSVVDFGADPNGETDSTQSFLKAWASACSSVTPATISVPPGKFLIKKAVFRGPCSNTAITIEMNGTLIAPSDYRELGGSGNWLLFVKVSGLSINGGTLDGQGANFWACEKNCPAAARSITFNYAMDVVINGLTSINSKNSHIVINGCENVTVQQVTVVAPDQSPNTDGIHVQMSSGVTITNTSIRTGDDCISIGPGATNLWIQSIECGPGHGISIGSLGKDLVEEGVKNVTVKDVVFTGTQNGFRIKSWARPSNGFAKQVLFQDAIMKNVRYPIIIDQNYCPNTKGCPSQSSGVKINQVTYRNIQGTSTTKVAMKFDCSVSNPCKDIKLEDVGLTYRENPAQLTCVNTDGITGLALTSSCS</sequence>
<evidence type="ECO:0000256" key="2">
    <source>
        <dbReference type="ARBA" id="ARBA00008834"/>
    </source>
</evidence>
<dbReference type="OMA" id="ANFWACE"/>
<dbReference type="KEGG" id="nnu:104591117"/>
<protein>
    <submittedName>
        <fullName evidence="12">Polygalacturonase-like</fullName>
    </submittedName>
</protein>
<dbReference type="PROSITE" id="PS00502">
    <property type="entry name" value="POLYGALACTURONASE"/>
    <property type="match status" value="1"/>
</dbReference>
<gene>
    <name evidence="12" type="primary">LOC104591117</name>
</gene>
<keyword evidence="5 9" id="KW-0378">Hydrolase</keyword>
<evidence type="ECO:0000256" key="10">
    <source>
        <dbReference type="SAM" id="SignalP"/>
    </source>
</evidence>
<evidence type="ECO:0000256" key="6">
    <source>
        <dbReference type="ARBA" id="ARBA00023295"/>
    </source>
</evidence>
<feature type="signal peptide" evidence="10">
    <location>
        <begin position="1"/>
        <end position="17"/>
    </location>
</feature>
<dbReference type="Pfam" id="PF00295">
    <property type="entry name" value="Glyco_hydro_28"/>
    <property type="match status" value="1"/>
</dbReference>
<dbReference type="GO" id="GO:0005975">
    <property type="term" value="P:carbohydrate metabolic process"/>
    <property type="evidence" value="ECO:0007669"/>
    <property type="project" value="InterPro"/>
</dbReference>
<dbReference type="RefSeq" id="XP_010248209.1">
    <property type="nucleotide sequence ID" value="XM_010249907.1"/>
</dbReference>
<evidence type="ECO:0000256" key="8">
    <source>
        <dbReference type="PROSITE-ProRule" id="PRU10052"/>
    </source>
</evidence>
<dbReference type="InterPro" id="IPR006626">
    <property type="entry name" value="PbH1"/>
</dbReference>
<dbReference type="Proteomes" id="UP000189703">
    <property type="component" value="Unplaced"/>
</dbReference>
<dbReference type="GeneID" id="104591117"/>
<comment type="similarity">
    <text evidence="2 9">Belongs to the glycosyl hydrolase 28 family.</text>
</comment>
<evidence type="ECO:0000256" key="5">
    <source>
        <dbReference type="ARBA" id="ARBA00022801"/>
    </source>
</evidence>
<evidence type="ECO:0000256" key="1">
    <source>
        <dbReference type="ARBA" id="ARBA00004191"/>
    </source>
</evidence>
<accession>A0A1U7Z736</accession>
<proteinExistence type="inferred from homology"/>
<dbReference type="InParanoid" id="A0A1U7Z736"/>
<name>A0A1U7Z736_NELNU</name>
<evidence type="ECO:0000256" key="7">
    <source>
        <dbReference type="ARBA" id="ARBA00023316"/>
    </source>
</evidence>
<organism evidence="11 12">
    <name type="scientific">Nelumbo nucifera</name>
    <name type="common">Sacred lotus</name>
    <dbReference type="NCBI Taxonomy" id="4432"/>
    <lineage>
        <taxon>Eukaryota</taxon>
        <taxon>Viridiplantae</taxon>
        <taxon>Streptophyta</taxon>
        <taxon>Embryophyta</taxon>
        <taxon>Tracheophyta</taxon>
        <taxon>Spermatophyta</taxon>
        <taxon>Magnoliopsida</taxon>
        <taxon>Proteales</taxon>
        <taxon>Nelumbonaceae</taxon>
        <taxon>Nelumbo</taxon>
    </lineage>
</organism>
<dbReference type="eggNOG" id="ENOG502QSAE">
    <property type="taxonomic scope" value="Eukaryota"/>
</dbReference>
<dbReference type="AlphaFoldDB" id="A0A1U7Z736"/>
<dbReference type="GO" id="GO:0004650">
    <property type="term" value="F:polygalacturonase activity"/>
    <property type="evidence" value="ECO:0007669"/>
    <property type="project" value="InterPro"/>
</dbReference>
<reference evidence="12" key="1">
    <citation type="submission" date="2025-08" db="UniProtKB">
        <authorList>
            <consortium name="RefSeq"/>
        </authorList>
    </citation>
    <scope>IDENTIFICATION</scope>
</reference>
<dbReference type="OrthoDB" id="187139at2759"/>
<evidence type="ECO:0000256" key="4">
    <source>
        <dbReference type="ARBA" id="ARBA00022525"/>
    </source>
</evidence>
<evidence type="ECO:0000256" key="9">
    <source>
        <dbReference type="RuleBase" id="RU361169"/>
    </source>
</evidence>
<dbReference type="STRING" id="4432.A0A1U7Z736"/>
<keyword evidence="6 9" id="KW-0326">Glycosidase</keyword>
<keyword evidence="4" id="KW-0964">Secreted</keyword>
<dbReference type="InterPro" id="IPR011050">
    <property type="entry name" value="Pectin_lyase_fold/virulence"/>
</dbReference>
<comment type="subcellular location">
    <subcellularLocation>
        <location evidence="1">Secreted</location>
        <location evidence="1">Cell wall</location>
    </subcellularLocation>
</comment>
<dbReference type="PANTHER" id="PTHR31375">
    <property type="match status" value="1"/>
</dbReference>
<feature type="chain" id="PRO_5010574810" evidence="10">
    <location>
        <begin position="18"/>
        <end position="380"/>
    </location>
</feature>
<keyword evidence="7" id="KW-0961">Cell wall biogenesis/degradation</keyword>
<keyword evidence="11" id="KW-1185">Reference proteome</keyword>
<keyword evidence="10" id="KW-0732">Signal</keyword>
<dbReference type="InterPro" id="IPR000743">
    <property type="entry name" value="Glyco_hydro_28"/>
</dbReference>
<evidence type="ECO:0000313" key="12">
    <source>
        <dbReference type="RefSeq" id="XP_010248209.1"/>
    </source>
</evidence>
<feature type="active site" evidence="8">
    <location>
        <position position="230"/>
    </location>
</feature>
<keyword evidence="3" id="KW-0134">Cell wall</keyword>